<evidence type="ECO:0000313" key="1">
    <source>
        <dbReference type="EMBL" id="AXI74987.1"/>
    </source>
</evidence>
<protein>
    <submittedName>
        <fullName evidence="1">Uncharacterized protein</fullName>
    </submittedName>
</protein>
<reference evidence="1 2" key="1">
    <citation type="submission" date="2018-07" db="EMBL/GenBank/DDBJ databases">
        <title>Complete genome sequence of soil actinomycete Streptomyces cavourensis tj430.</title>
        <authorList>
            <person name="Wang P."/>
            <person name="Huang Y."/>
        </authorList>
    </citation>
    <scope>NUCLEOTIDE SEQUENCE [LARGE SCALE GENOMIC DNA]</scope>
    <source>
        <strain evidence="1 2">TJ430</strain>
    </source>
</reference>
<proteinExistence type="predicted"/>
<accession>A0AAD0QA77</accession>
<gene>
    <name evidence="1" type="ORF">DTW94_29595</name>
</gene>
<dbReference type="EMBL" id="CP030930">
    <property type="protein sequence ID" value="AXI74987.1"/>
    <property type="molecule type" value="Genomic_DNA"/>
</dbReference>
<name>A0AAD0QA77_9ACTN</name>
<sequence>MSSVPSLLSRTSARFRFRLRRGVRSGHDRWNTWDPPKAEVLGVARTLTSATRVLDVMHLLRHEDGIEKYYTVNPGSAFADGLDAYLAGLGVQVLSWKEATRRSFDLAVSCSVHPTMRRLDAPLMVLPHGAGYNRLVTESTGDTFSPAGLSRRELMWRGKVVPEAIGVSHQAQIDRLAETCPEAVPYALAVGDWCFQRITASMKHRDRYRARLGAVGGRRLVVIHSTWSRHSLLGRHPELPLRLMTSLPVDEFAVAAVFHPNVWARHSRPGVLERLGAAMDAGLMIIPPEEGWRAAVVASDWVVGDHGSTTFYSAAADRVTLLAATGLDELDPRSPAAAFGQGAPRLDPDGDVYAQLLAAARGHDPAGLRPVVDRQLASVDTSGEVTRARMYAFLARRGVVVPDVAPLPLPVPAPEPVRRTAATAYDVTGAHDAGGTVDLQRRPLVAGHHTEALGFYAVTTEENHPHWPDAAEVLARTAADAEVAALDWVAQAAVRYENLNVLVARLDESRCLVRLRGGRLLEARTERSWGARQSPLDPILLGSAVNLWLTDADRAKDLTDGLTLRTGQWRIEVAFTEQGGPGSRP</sequence>
<evidence type="ECO:0000313" key="2">
    <source>
        <dbReference type="Proteomes" id="UP000253779"/>
    </source>
</evidence>
<organism evidence="1 2">
    <name type="scientific">Streptomyces cavourensis</name>
    <dbReference type="NCBI Taxonomy" id="67258"/>
    <lineage>
        <taxon>Bacteria</taxon>
        <taxon>Bacillati</taxon>
        <taxon>Actinomycetota</taxon>
        <taxon>Actinomycetes</taxon>
        <taxon>Kitasatosporales</taxon>
        <taxon>Streptomycetaceae</taxon>
        <taxon>Streptomyces</taxon>
    </lineage>
</organism>
<dbReference type="AlphaFoldDB" id="A0AAD0QA77"/>
<dbReference type="RefSeq" id="WP_114933481.1">
    <property type="nucleotide sequence ID" value="NZ_CP030930.1"/>
</dbReference>
<dbReference type="Proteomes" id="UP000253779">
    <property type="component" value="Chromosome"/>
</dbReference>